<protein>
    <submittedName>
        <fullName evidence="2">Uncharacterized protein</fullName>
    </submittedName>
</protein>
<gene>
    <name evidence="2" type="ORF">TESG_06469</name>
</gene>
<keyword evidence="3" id="KW-1185">Reference proteome</keyword>
<organism evidence="2 3">
    <name type="scientific">Trichophyton tonsurans (strain CBS 112818)</name>
    <name type="common">Scalp ringworm fungus</name>
    <dbReference type="NCBI Taxonomy" id="647933"/>
    <lineage>
        <taxon>Eukaryota</taxon>
        <taxon>Fungi</taxon>
        <taxon>Dikarya</taxon>
        <taxon>Ascomycota</taxon>
        <taxon>Pezizomycotina</taxon>
        <taxon>Eurotiomycetes</taxon>
        <taxon>Eurotiomycetidae</taxon>
        <taxon>Onygenales</taxon>
        <taxon>Arthrodermataceae</taxon>
        <taxon>Trichophyton</taxon>
    </lineage>
</organism>
<dbReference type="Proteomes" id="UP000009172">
    <property type="component" value="Unassembled WGS sequence"/>
</dbReference>
<proteinExistence type="predicted"/>
<dbReference type="AlphaFoldDB" id="F2S6D1"/>
<reference evidence="3" key="1">
    <citation type="journal article" date="2012" name="MBio">
        <title>Comparative genome analysis of Trichophyton rubrum and related dermatophytes reveals candidate genes involved in infection.</title>
        <authorList>
            <person name="Martinez D.A."/>
            <person name="Oliver B.G."/>
            <person name="Graeser Y."/>
            <person name="Goldberg J.M."/>
            <person name="Li W."/>
            <person name="Martinez-Rossi N.M."/>
            <person name="Monod M."/>
            <person name="Shelest E."/>
            <person name="Barton R.C."/>
            <person name="Birch E."/>
            <person name="Brakhage A.A."/>
            <person name="Chen Z."/>
            <person name="Gurr S.J."/>
            <person name="Heiman D."/>
            <person name="Heitman J."/>
            <person name="Kosti I."/>
            <person name="Rossi A."/>
            <person name="Saif S."/>
            <person name="Samalova M."/>
            <person name="Saunders C.W."/>
            <person name="Shea T."/>
            <person name="Summerbell R.C."/>
            <person name="Xu J."/>
            <person name="Young S."/>
            <person name="Zeng Q."/>
            <person name="Birren B.W."/>
            <person name="Cuomo C.A."/>
            <person name="White T.C."/>
        </authorList>
    </citation>
    <scope>NUCLEOTIDE SEQUENCE [LARGE SCALE GENOMIC DNA]</scope>
    <source>
        <strain evidence="3">CBS 112818</strain>
    </source>
</reference>
<accession>F2S6D1</accession>
<feature type="region of interest" description="Disordered" evidence="1">
    <location>
        <begin position="1"/>
        <end position="24"/>
    </location>
</feature>
<evidence type="ECO:0000313" key="3">
    <source>
        <dbReference type="Proteomes" id="UP000009172"/>
    </source>
</evidence>
<evidence type="ECO:0000256" key="1">
    <source>
        <dbReference type="SAM" id="MobiDB-lite"/>
    </source>
</evidence>
<name>F2S6D1_TRIT1</name>
<evidence type="ECO:0000313" key="2">
    <source>
        <dbReference type="EMBL" id="EGD99114.1"/>
    </source>
</evidence>
<sequence>MPDQDQDQDQGRAKQRRRKSTGTAINWSTIVQRGSRGDYLRRKSFSRFSLCPANPEIPSTAAKVQNYSIGSVRLGIQSAREVQRQTLIQKQDGLDFGLDALVFGEAPGIKVLNVPEGRGTYPPPPDQEYSRPQIWISRNNERISDAHYPHKHYAETGRKYYYFRGWSAGFLAAAGSCRPDITELDPRILKDVAEVCRARNYCQAPVTSRV</sequence>
<dbReference type="EMBL" id="GG698518">
    <property type="protein sequence ID" value="EGD99114.1"/>
    <property type="molecule type" value="Genomic_DNA"/>
</dbReference>
<dbReference type="HOGENOM" id="CLU_1310900_0_0_1"/>